<proteinExistence type="predicted"/>
<accession>A0A0G0WUW8</accession>
<sequence>MRESAGKMAKRHWDSYWIKKEDNPLFNFYRKQIFARAVDYYINRYFPRKGVFVEAGCGSGQTSSRISKHKRTLIAVDFSAVALKGARKNKKFDRLIQADISKLPFKSNSIDGIWNLGVMEHLTEKEIKKALDEFYRVLKKDRHIILFWATKITPYQLCLDSYNRLFKKNFQLFPDEHNRLVSKTHARKIISKTRFKGCSVFFSWRDLFTDIVIVARK</sequence>
<dbReference type="PANTHER" id="PTHR43591">
    <property type="entry name" value="METHYLTRANSFERASE"/>
    <property type="match status" value="1"/>
</dbReference>
<dbReference type="EMBL" id="LBZW01000015">
    <property type="protein sequence ID" value="KKR79167.1"/>
    <property type="molecule type" value="Genomic_DNA"/>
</dbReference>
<dbReference type="Proteomes" id="UP000034749">
    <property type="component" value="Unassembled WGS sequence"/>
</dbReference>
<dbReference type="InterPro" id="IPR013216">
    <property type="entry name" value="Methyltransf_11"/>
</dbReference>
<keyword evidence="2" id="KW-0489">Methyltransferase</keyword>
<keyword evidence="2" id="KW-0808">Transferase</keyword>
<dbReference type="GO" id="GO:0008757">
    <property type="term" value="F:S-adenosylmethionine-dependent methyltransferase activity"/>
    <property type="evidence" value="ECO:0007669"/>
    <property type="project" value="InterPro"/>
</dbReference>
<evidence type="ECO:0000313" key="3">
    <source>
        <dbReference type="Proteomes" id="UP000034749"/>
    </source>
</evidence>
<comment type="caution">
    <text evidence="2">The sequence shown here is derived from an EMBL/GenBank/DDBJ whole genome shotgun (WGS) entry which is preliminary data.</text>
</comment>
<dbReference type="SUPFAM" id="SSF53335">
    <property type="entry name" value="S-adenosyl-L-methionine-dependent methyltransferases"/>
    <property type="match status" value="1"/>
</dbReference>
<protein>
    <submittedName>
        <fullName evidence="2">Methyltransferase type 11</fullName>
    </submittedName>
</protein>
<dbReference type="CDD" id="cd02440">
    <property type="entry name" value="AdoMet_MTases"/>
    <property type="match status" value="1"/>
</dbReference>
<dbReference type="Gene3D" id="3.40.50.150">
    <property type="entry name" value="Vaccinia Virus protein VP39"/>
    <property type="match status" value="1"/>
</dbReference>
<evidence type="ECO:0000259" key="1">
    <source>
        <dbReference type="Pfam" id="PF08241"/>
    </source>
</evidence>
<name>A0A0G0WUW8_9BACT</name>
<evidence type="ECO:0000313" key="2">
    <source>
        <dbReference type="EMBL" id="KKR79167.1"/>
    </source>
</evidence>
<dbReference type="AlphaFoldDB" id="A0A0G0WUW8"/>
<organism evidence="2 3">
    <name type="scientific">Candidatus Nomurabacteria bacterium GW2011_GWA2_40_9</name>
    <dbReference type="NCBI Taxonomy" id="1618734"/>
    <lineage>
        <taxon>Bacteria</taxon>
        <taxon>Candidatus Nomuraibacteriota</taxon>
    </lineage>
</organism>
<feature type="domain" description="Methyltransferase type 11" evidence="1">
    <location>
        <begin position="54"/>
        <end position="145"/>
    </location>
</feature>
<reference evidence="2 3" key="1">
    <citation type="journal article" date="2015" name="Nature">
        <title>rRNA introns, odd ribosomes, and small enigmatic genomes across a large radiation of phyla.</title>
        <authorList>
            <person name="Brown C.T."/>
            <person name="Hug L.A."/>
            <person name="Thomas B.C."/>
            <person name="Sharon I."/>
            <person name="Castelle C.J."/>
            <person name="Singh A."/>
            <person name="Wilkins M.J."/>
            <person name="Williams K.H."/>
            <person name="Banfield J.F."/>
        </authorList>
    </citation>
    <scope>NUCLEOTIDE SEQUENCE [LARGE SCALE GENOMIC DNA]</scope>
</reference>
<dbReference type="Pfam" id="PF08241">
    <property type="entry name" value="Methyltransf_11"/>
    <property type="match status" value="1"/>
</dbReference>
<dbReference type="GO" id="GO:0032259">
    <property type="term" value="P:methylation"/>
    <property type="evidence" value="ECO:0007669"/>
    <property type="project" value="UniProtKB-KW"/>
</dbReference>
<dbReference type="InterPro" id="IPR029063">
    <property type="entry name" value="SAM-dependent_MTases_sf"/>
</dbReference>
<gene>
    <name evidence="2" type="ORF">UU24_C0015G0007</name>
</gene>